<reference evidence="4 6" key="2">
    <citation type="submission" date="2016-10" db="EMBL/GenBank/DDBJ databases">
        <authorList>
            <person name="de Groot N.N."/>
        </authorList>
    </citation>
    <scope>NUCLEOTIDE SEQUENCE [LARGE SCALE GENOMIC DNA]</scope>
    <source>
        <strain evidence="4 6">CGMCC 1.10210</strain>
    </source>
</reference>
<accession>A0A0F5PXB3</accession>
<keyword evidence="5" id="KW-1185">Reference proteome</keyword>
<evidence type="ECO:0000256" key="1">
    <source>
        <dbReference type="SAM" id="Phobius"/>
    </source>
</evidence>
<keyword evidence="1" id="KW-1133">Transmembrane helix</keyword>
<dbReference type="Proteomes" id="UP000182258">
    <property type="component" value="Unassembled WGS sequence"/>
</dbReference>
<dbReference type="PATRIC" id="fig|728005.3.peg.4651"/>
<keyword evidence="1" id="KW-0472">Membrane</keyword>
<evidence type="ECO:0000313" key="3">
    <source>
        <dbReference type="EMBL" id="KKC33283.1"/>
    </source>
</evidence>
<feature type="transmembrane region" description="Helical" evidence="1">
    <location>
        <begin position="20"/>
        <end position="46"/>
    </location>
</feature>
<evidence type="ECO:0000259" key="2">
    <source>
        <dbReference type="Pfam" id="PF20061"/>
    </source>
</evidence>
<dbReference type="AlphaFoldDB" id="A0A0F5PXB3"/>
<evidence type="ECO:0000313" key="4">
    <source>
        <dbReference type="EMBL" id="SFC23963.1"/>
    </source>
</evidence>
<sequence>MSDQYPSETTPRRRSGIERFFGGSPGGVIVRLLLLSLVVGFLMSVFGVRPLDVVDGAINLFRDAMRDGFGVFRNIGAYILTGAVLVVPIWFLIRLAKAR</sequence>
<gene>
    <name evidence="4" type="ORF">SAMN04488059_103117</name>
    <name evidence="3" type="ORF">WH91_09630</name>
</gene>
<dbReference type="EMBL" id="LAPV01000093">
    <property type="protein sequence ID" value="KKC33283.1"/>
    <property type="molecule type" value="Genomic_DNA"/>
</dbReference>
<dbReference type="RefSeq" id="WP_046170768.1">
    <property type="nucleotide sequence ID" value="NZ_FOMB01000003.1"/>
</dbReference>
<protein>
    <recommendedName>
        <fullName evidence="2">DUF6460 domain-containing protein</fullName>
    </recommendedName>
</protein>
<organism evidence="4 6">
    <name type="scientific">Devosia psychrophila</name>
    <dbReference type="NCBI Taxonomy" id="728005"/>
    <lineage>
        <taxon>Bacteria</taxon>
        <taxon>Pseudomonadati</taxon>
        <taxon>Pseudomonadota</taxon>
        <taxon>Alphaproteobacteria</taxon>
        <taxon>Hyphomicrobiales</taxon>
        <taxon>Devosiaceae</taxon>
        <taxon>Devosia</taxon>
    </lineage>
</organism>
<dbReference type="EMBL" id="FOMB01000003">
    <property type="protein sequence ID" value="SFC23963.1"/>
    <property type="molecule type" value="Genomic_DNA"/>
</dbReference>
<dbReference type="InterPro" id="IPR045594">
    <property type="entry name" value="DUF6460"/>
</dbReference>
<feature type="transmembrane region" description="Helical" evidence="1">
    <location>
        <begin position="75"/>
        <end position="93"/>
    </location>
</feature>
<keyword evidence="1" id="KW-0812">Transmembrane</keyword>
<feature type="domain" description="DUF6460" evidence="2">
    <location>
        <begin position="66"/>
        <end position="99"/>
    </location>
</feature>
<dbReference type="Pfam" id="PF20061">
    <property type="entry name" value="DUF6460"/>
    <property type="match status" value="1"/>
</dbReference>
<dbReference type="OrthoDB" id="8480887at2"/>
<evidence type="ECO:0000313" key="6">
    <source>
        <dbReference type="Proteomes" id="UP000182258"/>
    </source>
</evidence>
<evidence type="ECO:0000313" key="5">
    <source>
        <dbReference type="Proteomes" id="UP000033519"/>
    </source>
</evidence>
<proteinExistence type="predicted"/>
<name>A0A0F5PXB3_9HYPH</name>
<reference evidence="3 5" key="1">
    <citation type="submission" date="2015-03" db="EMBL/GenBank/DDBJ databases">
        <authorList>
            <person name="Lepp D."/>
            <person name="Hassan Y.I."/>
            <person name="Li X.-Z."/>
            <person name="Zhou T."/>
        </authorList>
    </citation>
    <scope>NUCLEOTIDE SEQUENCE [LARGE SCALE GENOMIC DNA]</scope>
    <source>
        <strain evidence="3 5">Cr7-05</strain>
    </source>
</reference>
<dbReference type="Proteomes" id="UP000033519">
    <property type="component" value="Unassembled WGS sequence"/>
</dbReference>
<dbReference type="STRING" id="728005.SAMN04488059_103117"/>